<dbReference type="AlphaFoldDB" id="A0A2P9HGD3"/>
<accession>A0A2P9HGD3</accession>
<dbReference type="Proteomes" id="UP000246073">
    <property type="component" value="Unassembled WGS sequence"/>
</dbReference>
<evidence type="ECO:0000313" key="2">
    <source>
        <dbReference type="Proteomes" id="UP000246073"/>
    </source>
</evidence>
<reference evidence="2" key="1">
    <citation type="submission" date="2017-12" db="EMBL/GenBank/DDBJ databases">
        <authorList>
            <person name="Diaz M."/>
        </authorList>
    </citation>
    <scope>NUCLEOTIDE SEQUENCE [LARGE SCALE GENOMIC DNA]</scope>
    <source>
        <strain evidence="2">FI11154</strain>
    </source>
</reference>
<protein>
    <submittedName>
        <fullName evidence="1">Uncharacterized protein</fullName>
    </submittedName>
</protein>
<organism evidence="1 2">
    <name type="scientific">Ochrobactrum soli</name>
    <dbReference type="NCBI Taxonomy" id="2448455"/>
    <lineage>
        <taxon>Bacteria</taxon>
        <taxon>Pseudomonadati</taxon>
        <taxon>Pseudomonadota</taxon>
        <taxon>Alphaproteobacteria</taxon>
        <taxon>Hyphomicrobiales</taxon>
        <taxon>Brucellaceae</taxon>
        <taxon>Brucella/Ochrobactrum group</taxon>
        <taxon>Ochrobactrum</taxon>
    </lineage>
</organism>
<gene>
    <name evidence="1" type="ORF">OHAE_3100</name>
</gene>
<evidence type="ECO:0000313" key="1">
    <source>
        <dbReference type="EMBL" id="SPL63168.1"/>
    </source>
</evidence>
<proteinExistence type="predicted"/>
<sequence length="55" mass="5933">MVLPETAGKPFLRHEETVADAGVFRIGLAPPGANPNLVFMHLNAERLRAFAGNAF</sequence>
<dbReference type="EMBL" id="OOFM01000004">
    <property type="protein sequence ID" value="SPL63168.1"/>
    <property type="molecule type" value="Genomic_DNA"/>
</dbReference>
<name>A0A2P9HGD3_9HYPH</name>